<evidence type="ECO:0000313" key="2">
    <source>
        <dbReference type="EMBL" id="RAG85915.1"/>
    </source>
</evidence>
<dbReference type="GO" id="GO:0003700">
    <property type="term" value="F:DNA-binding transcription factor activity"/>
    <property type="evidence" value="ECO:0007669"/>
    <property type="project" value="InterPro"/>
</dbReference>
<dbReference type="InterPro" id="IPR036390">
    <property type="entry name" value="WH_DNA-bd_sf"/>
</dbReference>
<accession>A0A2X0K9G4</accession>
<dbReference type="SUPFAM" id="SSF46785">
    <property type="entry name" value="Winged helix' DNA-binding domain"/>
    <property type="match status" value="1"/>
</dbReference>
<dbReference type="SMART" id="SM00347">
    <property type="entry name" value="HTH_MARR"/>
    <property type="match status" value="1"/>
</dbReference>
<gene>
    <name evidence="2" type="ORF">DN069_09055</name>
</gene>
<sequence>MNRDVSQDPGRGPGEAEVAAERLQHAMKRLRARLRTESGQHAVGFAQSHLMVLGTIAQEGPITAARLADLEHVSPQSISQSLAVLKAEGLVRQEPDPQDGRKKLVSADPSALELIDRLMKGRSSFLAQAIDQVVAPDERADLDKAIELLERIATADPWRARI</sequence>
<dbReference type="PANTHER" id="PTHR39515">
    <property type="entry name" value="CONSERVED PROTEIN"/>
    <property type="match status" value="1"/>
</dbReference>
<dbReference type="AlphaFoldDB" id="A0A2X0K9G4"/>
<protein>
    <submittedName>
        <fullName evidence="2">MarR family transcriptional regulator</fullName>
    </submittedName>
</protein>
<keyword evidence="3" id="KW-1185">Reference proteome</keyword>
<dbReference type="InterPro" id="IPR000835">
    <property type="entry name" value="HTH_MarR-typ"/>
</dbReference>
<dbReference type="InterPro" id="IPR052526">
    <property type="entry name" value="HTH-type_Bedaq_tolerance"/>
</dbReference>
<dbReference type="RefSeq" id="WP_111500355.1">
    <property type="nucleotide sequence ID" value="NZ_QKYN01000036.1"/>
</dbReference>
<dbReference type="OrthoDB" id="3176111at2"/>
<name>A0A2X0K9G4_9ACTN</name>
<feature type="domain" description="HTH marR-type" evidence="1">
    <location>
        <begin position="16"/>
        <end position="154"/>
    </location>
</feature>
<dbReference type="PROSITE" id="PS50995">
    <property type="entry name" value="HTH_MARR_2"/>
    <property type="match status" value="1"/>
</dbReference>
<proteinExistence type="predicted"/>
<dbReference type="Gene3D" id="1.10.10.10">
    <property type="entry name" value="Winged helix-like DNA-binding domain superfamily/Winged helix DNA-binding domain"/>
    <property type="match status" value="1"/>
</dbReference>
<reference evidence="2 3" key="1">
    <citation type="submission" date="2018-06" db="EMBL/GenBank/DDBJ databases">
        <title>Streptacidiphilus pinicola sp. nov., isolated from pine grove soil.</title>
        <authorList>
            <person name="Roh S.G."/>
            <person name="Park S."/>
            <person name="Kim M.-K."/>
            <person name="Yun B.-R."/>
            <person name="Park J."/>
            <person name="Kim M.J."/>
            <person name="Kim Y.S."/>
            <person name="Kim S.B."/>
        </authorList>
    </citation>
    <scope>NUCLEOTIDE SEQUENCE [LARGE SCALE GENOMIC DNA]</scope>
    <source>
        <strain evidence="2 3">MMS16-CNU450</strain>
    </source>
</reference>
<dbReference type="InterPro" id="IPR036388">
    <property type="entry name" value="WH-like_DNA-bd_sf"/>
</dbReference>
<dbReference type="Pfam" id="PF12802">
    <property type="entry name" value="MarR_2"/>
    <property type="match status" value="1"/>
</dbReference>
<dbReference type="EMBL" id="QKYN01000036">
    <property type="protein sequence ID" value="RAG85915.1"/>
    <property type="molecule type" value="Genomic_DNA"/>
</dbReference>
<evidence type="ECO:0000259" key="1">
    <source>
        <dbReference type="PROSITE" id="PS50995"/>
    </source>
</evidence>
<evidence type="ECO:0000313" key="3">
    <source>
        <dbReference type="Proteomes" id="UP000248889"/>
    </source>
</evidence>
<organism evidence="2 3">
    <name type="scientific">Streptacidiphilus pinicola</name>
    <dbReference type="NCBI Taxonomy" id="2219663"/>
    <lineage>
        <taxon>Bacteria</taxon>
        <taxon>Bacillati</taxon>
        <taxon>Actinomycetota</taxon>
        <taxon>Actinomycetes</taxon>
        <taxon>Kitasatosporales</taxon>
        <taxon>Streptomycetaceae</taxon>
        <taxon>Streptacidiphilus</taxon>
    </lineage>
</organism>
<comment type="caution">
    <text evidence="2">The sequence shown here is derived from an EMBL/GenBank/DDBJ whole genome shotgun (WGS) entry which is preliminary data.</text>
</comment>
<dbReference type="PANTHER" id="PTHR39515:SF2">
    <property type="entry name" value="HTH-TYPE TRANSCRIPTIONAL REGULATOR RV0880"/>
    <property type="match status" value="1"/>
</dbReference>
<dbReference type="Proteomes" id="UP000248889">
    <property type="component" value="Unassembled WGS sequence"/>
</dbReference>